<dbReference type="Pfam" id="PF13686">
    <property type="entry name" value="DrsE_2"/>
    <property type="match status" value="1"/>
</dbReference>
<proteinExistence type="predicted"/>
<reference evidence="1 2" key="2">
    <citation type="submission" date="2020-05" db="EMBL/GenBank/DDBJ databases">
        <title>Draft genome sequence of Desulfovibrio sp. strainFSS-1.</title>
        <authorList>
            <person name="Shimoshige H."/>
            <person name="Kobayashi H."/>
            <person name="Maekawa T."/>
        </authorList>
    </citation>
    <scope>NUCLEOTIDE SEQUENCE [LARGE SCALE GENOMIC DNA]</scope>
    <source>
        <strain evidence="1 2">SIID29052-01</strain>
    </source>
</reference>
<dbReference type="EMBL" id="BLTE01000001">
    <property type="protein sequence ID" value="GFK92409.1"/>
    <property type="molecule type" value="Genomic_DNA"/>
</dbReference>
<dbReference type="PANTHER" id="PTHR34655">
    <property type="entry name" value="CONSERVED WITHIN P. AEROPHILUM"/>
    <property type="match status" value="1"/>
</dbReference>
<dbReference type="AlphaFoldDB" id="A0A6V8LQJ7"/>
<dbReference type="RefSeq" id="WP_173080488.1">
    <property type="nucleotide sequence ID" value="NZ_BLTE01000001.1"/>
</dbReference>
<keyword evidence="2" id="KW-1185">Reference proteome</keyword>
<protein>
    <recommendedName>
        <fullName evidence="3">Peroxiredoxin family protein</fullName>
    </recommendedName>
</protein>
<name>A0A6V8LQJ7_9BACT</name>
<comment type="caution">
    <text evidence="1">The sequence shown here is derived from an EMBL/GenBank/DDBJ whole genome shotgun (WGS) entry which is preliminary data.</text>
</comment>
<evidence type="ECO:0000313" key="2">
    <source>
        <dbReference type="Proteomes" id="UP000494245"/>
    </source>
</evidence>
<accession>A0A6V8LQJ7</accession>
<dbReference type="Gene3D" id="3.40.1260.10">
    <property type="entry name" value="DsrEFH-like"/>
    <property type="match status" value="1"/>
</dbReference>
<dbReference type="SUPFAM" id="SSF75169">
    <property type="entry name" value="DsrEFH-like"/>
    <property type="match status" value="1"/>
</dbReference>
<dbReference type="PANTHER" id="PTHR34655:SF2">
    <property type="entry name" value="PEROXIREDOXIN FAMILY PROTEIN"/>
    <property type="match status" value="1"/>
</dbReference>
<organism evidence="1 2">
    <name type="scientific">Fundidesulfovibrio magnetotacticus</name>
    <dbReference type="NCBI Taxonomy" id="2730080"/>
    <lineage>
        <taxon>Bacteria</taxon>
        <taxon>Pseudomonadati</taxon>
        <taxon>Thermodesulfobacteriota</taxon>
        <taxon>Desulfovibrionia</taxon>
        <taxon>Desulfovibrionales</taxon>
        <taxon>Desulfovibrionaceae</taxon>
        <taxon>Fundidesulfovibrio</taxon>
    </lineage>
</organism>
<gene>
    <name evidence="1" type="ORF">NNJEOMEG_00234</name>
</gene>
<dbReference type="Proteomes" id="UP000494245">
    <property type="component" value="Unassembled WGS sequence"/>
</dbReference>
<reference evidence="1 2" key="1">
    <citation type="submission" date="2020-04" db="EMBL/GenBank/DDBJ databases">
        <authorList>
            <consortium name="Desulfovibrio sp. FSS-1 genome sequencing consortium"/>
            <person name="Shimoshige H."/>
            <person name="Kobayashi H."/>
            <person name="Maekawa T."/>
        </authorList>
    </citation>
    <scope>NUCLEOTIDE SEQUENCE [LARGE SCALE GENOMIC DNA]</scope>
    <source>
        <strain evidence="1 2">SIID29052-01</strain>
    </source>
</reference>
<evidence type="ECO:0000313" key="1">
    <source>
        <dbReference type="EMBL" id="GFK92409.1"/>
    </source>
</evidence>
<sequence>MESKPEAGGSQRYAFICSRGTLDGAYPALILSINARRLGHEAFVFHTFMGINAVRKGQLGKFLFHPPGFLGAIPGMSRLASWMMKRQIAQAGIPDLPELQETAQLEGVRLIACRMTLDMMKLGKEDLIDGVEVMNAEQYLKLADTCAINMFT</sequence>
<evidence type="ECO:0008006" key="3">
    <source>
        <dbReference type="Google" id="ProtNLM"/>
    </source>
</evidence>
<dbReference type="InterPro" id="IPR027396">
    <property type="entry name" value="DsrEFH-like"/>
</dbReference>
<dbReference type="InterPro" id="IPR032836">
    <property type="entry name" value="DsrE2-like"/>
</dbReference>